<accession>A0A7I8LKN7</accession>
<evidence type="ECO:0000313" key="2">
    <source>
        <dbReference type="EMBL" id="CAA7410499.1"/>
    </source>
</evidence>
<dbReference type="GO" id="GO:0009507">
    <property type="term" value="C:chloroplast"/>
    <property type="evidence" value="ECO:0007669"/>
    <property type="project" value="TreeGrafter"/>
</dbReference>
<dbReference type="GO" id="GO:0009658">
    <property type="term" value="P:chloroplast organization"/>
    <property type="evidence" value="ECO:0007669"/>
    <property type="project" value="TreeGrafter"/>
</dbReference>
<dbReference type="PANTHER" id="PTHR15852:SF16">
    <property type="entry name" value="PROTEIN DISULFIDE ISOMERASE PTAC5, CHLOROPLASTIC"/>
    <property type="match status" value="1"/>
</dbReference>
<dbReference type="SUPFAM" id="SSF57938">
    <property type="entry name" value="DnaJ/Hsp40 cysteine-rich domain"/>
    <property type="match status" value="1"/>
</dbReference>
<dbReference type="InterPro" id="IPR002477">
    <property type="entry name" value="Peptidoglycan-bd-like"/>
</dbReference>
<dbReference type="AlphaFoldDB" id="A0A7I8LKN7"/>
<dbReference type="Pfam" id="PF01471">
    <property type="entry name" value="PG_binding_1"/>
    <property type="match status" value="1"/>
</dbReference>
<keyword evidence="3" id="KW-1185">Reference proteome</keyword>
<dbReference type="OrthoDB" id="1001489at2759"/>
<evidence type="ECO:0000313" key="3">
    <source>
        <dbReference type="Proteomes" id="UP000663760"/>
    </source>
</evidence>
<dbReference type="InterPro" id="IPR036366">
    <property type="entry name" value="PGBDSf"/>
</dbReference>
<dbReference type="SUPFAM" id="SSF47090">
    <property type="entry name" value="PGBD-like"/>
    <property type="match status" value="1"/>
</dbReference>
<dbReference type="GO" id="GO:0003756">
    <property type="term" value="F:protein disulfide isomerase activity"/>
    <property type="evidence" value="ECO:0007669"/>
    <property type="project" value="TreeGrafter"/>
</dbReference>
<protein>
    <recommendedName>
        <fullName evidence="1">Peptidoglycan binding-like domain-containing protein</fullName>
    </recommendedName>
</protein>
<dbReference type="EMBL" id="LR746281">
    <property type="protein sequence ID" value="CAA7410499.1"/>
    <property type="molecule type" value="Genomic_DNA"/>
</dbReference>
<dbReference type="Proteomes" id="UP000663760">
    <property type="component" value="Chromosome 18"/>
</dbReference>
<gene>
    <name evidence="2" type="ORF">SI8410_18021177</name>
</gene>
<name>A0A7I8LKN7_SPIIN</name>
<dbReference type="PANTHER" id="PTHR15852">
    <property type="entry name" value="PLASTID TRANSCRIPTIONALLY ACTIVE PROTEIN"/>
    <property type="match status" value="1"/>
</dbReference>
<reference evidence="2" key="1">
    <citation type="submission" date="2020-02" db="EMBL/GenBank/DDBJ databases">
        <authorList>
            <person name="Scholz U."/>
            <person name="Mascher M."/>
            <person name="Fiebig A."/>
        </authorList>
    </citation>
    <scope>NUCLEOTIDE SEQUENCE</scope>
</reference>
<dbReference type="Gene3D" id="1.10.101.10">
    <property type="entry name" value="PGBD-like superfamily/PGBD"/>
    <property type="match status" value="1"/>
</dbReference>
<dbReference type="InterPro" id="IPR036365">
    <property type="entry name" value="PGBD-like_sf"/>
</dbReference>
<sequence>MATSLLPLRLQRPHVVLPEPALVYSPSRRDPFRRTRLGWASRCPLLVRASSQGPPSSSGQSSAWEREEARWLREEQRWLREEQRWLREESRWNSEREALLRDIAALKLRIEELEREGPPQLAVSDAAASLETLLRAMKERVAAAAAAAEGGPRVPPALAEEADVKEMILEEITVSEGVAVQKRPKGDGEEDKKRRMLRVGAEGNDVRAMQEALQMLGFYSGEEDMEFETFSSGTERAVKTWQASLGAIENGIMSPELLERLFDDPGTGKAVEGGGNGAAVSSLAGFAEIQKKEVDMDEDMTDVQVSGHRVFLLGENRWEEPSRLADRNRPIGNKGTTTSPSSTRCLTCRGEGRLMCTECDGTGEPNIEPQFLEWVDEGAKCPYCEGRGYTVCDVCGGKAVA</sequence>
<evidence type="ECO:0000259" key="1">
    <source>
        <dbReference type="Pfam" id="PF01471"/>
    </source>
</evidence>
<proteinExistence type="predicted"/>
<organism evidence="2 3">
    <name type="scientific">Spirodela intermedia</name>
    <name type="common">Intermediate duckweed</name>
    <dbReference type="NCBI Taxonomy" id="51605"/>
    <lineage>
        <taxon>Eukaryota</taxon>
        <taxon>Viridiplantae</taxon>
        <taxon>Streptophyta</taxon>
        <taxon>Embryophyta</taxon>
        <taxon>Tracheophyta</taxon>
        <taxon>Spermatophyta</taxon>
        <taxon>Magnoliopsida</taxon>
        <taxon>Liliopsida</taxon>
        <taxon>Araceae</taxon>
        <taxon>Lemnoideae</taxon>
        <taxon>Spirodela</taxon>
    </lineage>
</organism>
<dbReference type="InterPro" id="IPR036410">
    <property type="entry name" value="HSP_DnaJ_Cys-rich_dom_sf"/>
</dbReference>
<feature type="domain" description="Peptidoglycan binding-like" evidence="1">
    <location>
        <begin position="203"/>
        <end position="261"/>
    </location>
</feature>